<feature type="domain" description="RPAP1 C-terminal" evidence="3">
    <location>
        <begin position="282"/>
        <end position="349"/>
    </location>
</feature>
<gene>
    <name evidence="5" type="primary">Zr_YDR527W</name>
    <name evidence="5" type="ORF">Zrou_1p22</name>
</gene>
<dbReference type="PANTHER" id="PTHR21483:SF18">
    <property type="entry name" value="RNA POLYMERASE II-ASSOCIATED PROTEIN 1"/>
    <property type="match status" value="1"/>
</dbReference>
<dbReference type="InterPro" id="IPR013929">
    <property type="entry name" value="RPAP1_C"/>
</dbReference>
<dbReference type="KEGG" id="zro:ZYRO0F18150g"/>
<feature type="region of interest" description="Disordered" evidence="2">
    <location>
        <begin position="119"/>
        <end position="191"/>
    </location>
</feature>
<feature type="region of interest" description="Disordered" evidence="2">
    <location>
        <begin position="1"/>
        <end position="99"/>
    </location>
</feature>
<proteinExistence type="inferred from homology"/>
<organism evidence="5">
    <name type="scientific">Zygosaccharomyces rouxii</name>
    <dbReference type="NCBI Taxonomy" id="4956"/>
    <lineage>
        <taxon>Eukaryota</taxon>
        <taxon>Fungi</taxon>
        <taxon>Dikarya</taxon>
        <taxon>Ascomycota</taxon>
        <taxon>Saccharomycotina</taxon>
        <taxon>Saccharomycetes</taxon>
        <taxon>Saccharomycetales</taxon>
        <taxon>Saccharomycetaceae</taxon>
        <taxon>Zygosaccharomyces</taxon>
    </lineage>
</organism>
<name>B2G407_ZYGRO</name>
<dbReference type="OMA" id="DQESPYY"/>
<accession>B2G407</accession>
<dbReference type="InterPro" id="IPR039913">
    <property type="entry name" value="RPAP1/Rba50"/>
</dbReference>
<evidence type="ECO:0000313" key="5">
    <source>
        <dbReference type="EMBL" id="CAQ43316.1"/>
    </source>
</evidence>
<dbReference type="AlphaFoldDB" id="B2G407"/>
<sequence length="441" mass="49701">MDLLGDIVEKDTTNDNNTDAVNCDVHGFPEPFRPKQISSWKQRLSAKKGKNNTGSQPLPSEAPSKPSNPTSAAQSIHEENLQALKQMSPEAIEKERNELMESLDPKLVQKLIRNMEKRASENQQTLFPEVEGAPGTWVGGNRENGELPSLSDEQVDKALGIQSNSKPKEKSVSFAEEPSETPSQLPPKESLQDLDEDDVAPLDFQAAQSVDHMANQELFQDVHFMKPEESEEEKLRLDDPDFDSKLHDKFFPDLPKDVEKLKWMQPLPETKPGDTVIEDVSQCRFDFNGNLVPPTREITSTVHSALHHHSDDPQLAGYTIPELQRLSRSTFPAQRAIAVQTLGRILYKLGKQSYYQLVPEVDPETYKEEGSAQGVINKIYSMFWDLCNDCRIIDCLQDAADETKTRHISVRNYALEALWLWKTGGGDFRGKSPNSYNEDNV</sequence>
<dbReference type="InterPro" id="IPR013930">
    <property type="entry name" value="RPAP1_N"/>
</dbReference>
<dbReference type="Pfam" id="PF08620">
    <property type="entry name" value="RPAP1_C"/>
    <property type="match status" value="1"/>
</dbReference>
<dbReference type="Pfam" id="PF08621">
    <property type="entry name" value="RPAP1_N"/>
    <property type="match status" value="1"/>
</dbReference>
<evidence type="ECO:0000256" key="1">
    <source>
        <dbReference type="ARBA" id="ARBA00009953"/>
    </source>
</evidence>
<evidence type="ECO:0000259" key="3">
    <source>
        <dbReference type="Pfam" id="PF08620"/>
    </source>
</evidence>
<evidence type="ECO:0000256" key="2">
    <source>
        <dbReference type="SAM" id="MobiDB-lite"/>
    </source>
</evidence>
<evidence type="ECO:0000259" key="4">
    <source>
        <dbReference type="Pfam" id="PF08621"/>
    </source>
</evidence>
<comment type="similarity">
    <text evidence="1">Belongs to the RPAP1 family.</text>
</comment>
<feature type="compositionally biased region" description="Polar residues" evidence="2">
    <location>
        <begin position="65"/>
        <end position="74"/>
    </location>
</feature>
<feature type="domain" description="RPAP1 N-terminal" evidence="4">
    <location>
        <begin position="74"/>
        <end position="118"/>
    </location>
</feature>
<reference evidence="5" key="1">
    <citation type="submission" date="2008-02" db="EMBL/GenBank/DDBJ databases">
        <title>Zygosaccharomyces rouxii homologs of Saccharomyces cerevisiae chromosome III.</title>
        <authorList>
            <person name="Gordon J.L."/>
            <person name="Wolfe K.H."/>
        </authorList>
    </citation>
    <scope>NUCLEOTIDE SEQUENCE</scope>
    <source>
        <strain evidence="5">CBS 732</strain>
    </source>
</reference>
<protein>
    <submittedName>
        <fullName evidence="5">RNA polymerase II-associated protein RBA50</fullName>
    </submittedName>
</protein>
<dbReference type="EMBL" id="AM989980">
    <property type="protein sequence ID" value="CAQ43316.1"/>
    <property type="molecule type" value="Genomic_DNA"/>
</dbReference>
<dbReference type="PANTHER" id="PTHR21483">
    <property type="entry name" value="RNA POLYMERASE II-ASSOCIATED PROTEIN 1"/>
    <property type="match status" value="1"/>
</dbReference>
<dbReference type="GO" id="GO:0006366">
    <property type="term" value="P:transcription by RNA polymerase II"/>
    <property type="evidence" value="ECO:0007669"/>
    <property type="project" value="EnsemblFungi"/>
</dbReference>